<feature type="compositionally biased region" description="Polar residues" evidence="10">
    <location>
        <begin position="262"/>
        <end position="271"/>
    </location>
</feature>
<dbReference type="Pfam" id="PF00565">
    <property type="entry name" value="SNase"/>
    <property type="match status" value="1"/>
</dbReference>
<dbReference type="GO" id="GO:0005739">
    <property type="term" value="C:mitochondrion"/>
    <property type="evidence" value="ECO:0007669"/>
    <property type="project" value="UniProtKB-SubCell"/>
</dbReference>
<protein>
    <recommendedName>
        <fullName evidence="4">Probable endonuclease LCL3</fullName>
    </recommendedName>
    <alternativeName>
        <fullName evidence="5">Probable endonuclease lcl3</fullName>
    </alternativeName>
</protein>
<feature type="compositionally biased region" description="Basic and acidic residues" evidence="10">
    <location>
        <begin position="1"/>
        <end position="19"/>
    </location>
</feature>
<feature type="compositionally biased region" description="Polar residues" evidence="10">
    <location>
        <begin position="21"/>
        <end position="32"/>
    </location>
</feature>
<dbReference type="PANTHER" id="PTHR12302:SF3">
    <property type="entry name" value="SERINE_THREONINE-PROTEIN KINASE 31"/>
    <property type="match status" value="1"/>
</dbReference>
<dbReference type="PANTHER" id="PTHR12302">
    <property type="entry name" value="EBNA2 BINDING PROTEIN P100"/>
    <property type="match status" value="1"/>
</dbReference>
<evidence type="ECO:0000256" key="2">
    <source>
        <dbReference type="ARBA" id="ARBA00004173"/>
    </source>
</evidence>
<dbReference type="GO" id="GO:0016787">
    <property type="term" value="F:hydrolase activity"/>
    <property type="evidence" value="ECO:0007669"/>
    <property type="project" value="UniProtKB-KW"/>
</dbReference>
<dbReference type="InterPro" id="IPR035437">
    <property type="entry name" value="SNase_OB-fold_sf"/>
</dbReference>
<organism evidence="12 13">
    <name type="scientific">Ramularia collo-cygni</name>
    <dbReference type="NCBI Taxonomy" id="112498"/>
    <lineage>
        <taxon>Eukaryota</taxon>
        <taxon>Fungi</taxon>
        <taxon>Dikarya</taxon>
        <taxon>Ascomycota</taxon>
        <taxon>Pezizomycotina</taxon>
        <taxon>Dothideomycetes</taxon>
        <taxon>Dothideomycetidae</taxon>
        <taxon>Mycosphaerellales</taxon>
        <taxon>Mycosphaerellaceae</taxon>
        <taxon>Ramularia</taxon>
    </lineage>
</organism>
<dbReference type="Gene3D" id="2.40.50.90">
    <property type="match status" value="1"/>
</dbReference>
<evidence type="ECO:0000256" key="9">
    <source>
        <dbReference type="ARBA" id="ARBA00022837"/>
    </source>
</evidence>
<feature type="region of interest" description="Disordered" evidence="10">
    <location>
        <begin position="1"/>
        <end position="32"/>
    </location>
</feature>
<evidence type="ECO:0000256" key="10">
    <source>
        <dbReference type="SAM" id="MobiDB-lite"/>
    </source>
</evidence>
<dbReference type="SMART" id="SM00318">
    <property type="entry name" value="SNc"/>
    <property type="match status" value="1"/>
</dbReference>
<evidence type="ECO:0000256" key="7">
    <source>
        <dbReference type="ARBA" id="ARBA00022759"/>
    </source>
</evidence>
<name>A0A2D3V280_9PEZI</name>
<keyword evidence="8" id="KW-0378">Hydrolase</keyword>
<dbReference type="RefSeq" id="XP_023626470.1">
    <property type="nucleotide sequence ID" value="XM_023770702.1"/>
</dbReference>
<comment type="subcellular location">
    <subcellularLocation>
        <location evidence="1">Membrane</location>
        <topology evidence="1">Single-pass membrane protein</topology>
    </subcellularLocation>
    <subcellularLocation>
        <location evidence="2">Mitochondrion</location>
    </subcellularLocation>
</comment>
<evidence type="ECO:0000256" key="3">
    <source>
        <dbReference type="ARBA" id="ARBA00005435"/>
    </source>
</evidence>
<dbReference type="Proteomes" id="UP000225277">
    <property type="component" value="Unassembled WGS sequence"/>
</dbReference>
<gene>
    <name evidence="12" type="ORF">RCC_05431</name>
</gene>
<keyword evidence="7 12" id="KW-0255">Endonuclease</keyword>
<evidence type="ECO:0000313" key="13">
    <source>
        <dbReference type="Proteomes" id="UP000225277"/>
    </source>
</evidence>
<feature type="domain" description="TNase-like" evidence="11">
    <location>
        <begin position="77"/>
        <end position="240"/>
    </location>
</feature>
<dbReference type="SUPFAM" id="SSF50199">
    <property type="entry name" value="Staphylococcal nuclease"/>
    <property type="match status" value="1"/>
</dbReference>
<dbReference type="GeneID" id="35600593"/>
<feature type="region of interest" description="Disordered" evidence="10">
    <location>
        <begin position="252"/>
        <end position="271"/>
    </location>
</feature>
<reference evidence="12 13" key="1">
    <citation type="submission" date="2016-03" db="EMBL/GenBank/DDBJ databases">
        <authorList>
            <person name="Ploux O."/>
        </authorList>
    </citation>
    <scope>NUCLEOTIDE SEQUENCE [LARGE SCALE GENOMIC DNA]</scope>
    <source>
        <strain evidence="12 13">URUG2</strain>
    </source>
</reference>
<evidence type="ECO:0000313" key="12">
    <source>
        <dbReference type="EMBL" id="CZT19580.1"/>
    </source>
</evidence>
<accession>A0A2D3V280</accession>
<dbReference type="STRING" id="112498.A0A2D3V280"/>
<dbReference type="EMBL" id="FJUY01000007">
    <property type="protein sequence ID" value="CZT19580.1"/>
    <property type="molecule type" value="Genomic_DNA"/>
</dbReference>
<dbReference type="GO" id="GO:0004519">
    <property type="term" value="F:endonuclease activity"/>
    <property type="evidence" value="ECO:0007669"/>
    <property type="project" value="UniProtKB-KW"/>
</dbReference>
<evidence type="ECO:0000256" key="1">
    <source>
        <dbReference type="ARBA" id="ARBA00004167"/>
    </source>
</evidence>
<evidence type="ECO:0000256" key="8">
    <source>
        <dbReference type="ARBA" id="ARBA00022801"/>
    </source>
</evidence>
<dbReference type="PROSITE" id="PS50830">
    <property type="entry name" value="TNASE_3"/>
    <property type="match status" value="1"/>
</dbReference>
<evidence type="ECO:0000256" key="4">
    <source>
        <dbReference type="ARBA" id="ARBA00013404"/>
    </source>
</evidence>
<keyword evidence="6" id="KW-0540">Nuclease</keyword>
<dbReference type="AlphaFoldDB" id="A0A2D3V280"/>
<keyword evidence="9" id="KW-0106">Calcium</keyword>
<evidence type="ECO:0000259" key="11">
    <source>
        <dbReference type="PROSITE" id="PS50830"/>
    </source>
</evidence>
<dbReference type="GO" id="GO:0016020">
    <property type="term" value="C:membrane"/>
    <property type="evidence" value="ECO:0007669"/>
    <property type="project" value="UniProtKB-SubCell"/>
</dbReference>
<keyword evidence="13" id="KW-1185">Reference proteome</keyword>
<comment type="similarity">
    <text evidence="3">Belongs to the LCL3 family.</text>
</comment>
<evidence type="ECO:0000256" key="6">
    <source>
        <dbReference type="ARBA" id="ARBA00022722"/>
    </source>
</evidence>
<dbReference type="OrthoDB" id="430293at2759"/>
<proteinExistence type="inferred from homology"/>
<evidence type="ECO:0000256" key="5">
    <source>
        <dbReference type="ARBA" id="ARBA00014651"/>
    </source>
</evidence>
<dbReference type="InterPro" id="IPR016071">
    <property type="entry name" value="Staphylococal_nuclease_OB-fold"/>
</dbReference>
<sequence length="271" mass="31480">MRWRFWKKEQDDDDHDRRVQPRTQPPSTLNRSTWTTTQVAQLVLVAGAVYGVRKGYKRYLRRIPNIEHVKPRMYRKRSIYGYVTRVGDGDNFRVFHTPGGPFMGWGWLPGRKPQELTKAELVDNTLHVRVAGVDAPECAHFGRPEQPFGPEAMAWLGDTVEGRYVRVWPYARDRFDRIVSSVEVRLPWRLRRSDLGLRMIQSGCATVYEAKTGSEFGGREEEYREAEKQAKARKIGMWEEVGIVGKMLGHGKKVETPRQYKNRMNNQESGK</sequence>